<proteinExistence type="predicted"/>
<keyword evidence="1" id="KW-0812">Transmembrane</keyword>
<dbReference type="EMBL" id="MH238468">
    <property type="protein sequence ID" value="AWY03351.1"/>
    <property type="molecule type" value="Genomic_DNA"/>
</dbReference>
<dbReference type="AlphaFoldDB" id="A0A2Z4Q0C7"/>
<feature type="transmembrane region" description="Helical" evidence="1">
    <location>
        <begin position="138"/>
        <end position="157"/>
    </location>
</feature>
<reference evidence="2" key="1">
    <citation type="submission" date="2018-04" db="EMBL/GenBank/DDBJ databases">
        <title>Phage-inducible chromosomal islands are ubiquitous within the bacterial universe.</title>
        <authorList>
            <person name="Fillol-Salom A."/>
            <person name="Martinez-Rubio R."/>
            <person name="F Abdulrahman R."/>
            <person name="Chen J."/>
            <person name="Davies R."/>
            <person name="Penades J.R."/>
        </authorList>
    </citation>
    <scope>NUCLEOTIDE SEQUENCE</scope>
    <source>
        <strain evidence="2">PM82</strain>
    </source>
</reference>
<accession>A0A2Z4Q0C7</accession>
<protein>
    <recommendedName>
        <fullName evidence="3">Host cell division inhibitor Icd-like protein</fullName>
    </recommendedName>
</protein>
<evidence type="ECO:0000256" key="1">
    <source>
        <dbReference type="SAM" id="Phobius"/>
    </source>
</evidence>
<organism evidence="2">
    <name type="scientific">Pasteurella multocida</name>
    <dbReference type="NCBI Taxonomy" id="747"/>
    <lineage>
        <taxon>Bacteria</taxon>
        <taxon>Pseudomonadati</taxon>
        <taxon>Pseudomonadota</taxon>
        <taxon>Gammaproteobacteria</taxon>
        <taxon>Pasteurellales</taxon>
        <taxon>Pasteurellaceae</taxon>
        <taxon>Pasteurella</taxon>
    </lineage>
</organism>
<sequence>MKGKISGAFQCANIGNAPYHHLSRQAKTMIEMILTKITKKDFTKCGHFWHDLTVSAKSLTEPENSNYLLMANSGTPFNRAFFVRSLRTPQERPEPLEGLERHSMVACSGKGFALCCVPLVAVSQPVARYRPKPENFQAVTSLKFLLMGLIAMIYQFLGVSRQHYDRTKAEQIRIQADNEQQARAYLARHYVLILLGRLPNSAKNDRTLVIQGGIYA</sequence>
<dbReference type="Pfam" id="PF10554">
    <property type="entry name" value="Phage_ASH"/>
    <property type="match status" value="1"/>
</dbReference>
<evidence type="ECO:0000313" key="2">
    <source>
        <dbReference type="EMBL" id="AWY03351.1"/>
    </source>
</evidence>
<dbReference type="InterPro" id="IPR018880">
    <property type="entry name" value="Phage_P4_Ash"/>
</dbReference>
<dbReference type="NCBIfam" id="NF033153">
    <property type="entry name" value="phage_ICD_like"/>
    <property type="match status" value="1"/>
</dbReference>
<keyword evidence="1" id="KW-0472">Membrane</keyword>
<keyword evidence="1" id="KW-1133">Transmembrane helix</keyword>
<evidence type="ECO:0008006" key="3">
    <source>
        <dbReference type="Google" id="ProtNLM"/>
    </source>
</evidence>
<name>A0A2Z4Q0C7_PASMD</name>